<dbReference type="CDD" id="cd02869">
    <property type="entry name" value="PseudoU_synth_RluA_like"/>
    <property type="match status" value="1"/>
</dbReference>
<evidence type="ECO:0000256" key="5">
    <source>
        <dbReference type="RuleBase" id="RU362028"/>
    </source>
</evidence>
<comment type="similarity">
    <text evidence="1 5">Belongs to the pseudouridine synthase RluA family.</text>
</comment>
<dbReference type="InterPro" id="IPR036986">
    <property type="entry name" value="S4_RNA-bd_sf"/>
</dbReference>
<dbReference type="EC" id="5.4.99.-" evidence="5"/>
<feature type="active site" evidence="3">
    <location>
        <position position="188"/>
    </location>
</feature>
<dbReference type="Gene3D" id="3.30.2350.10">
    <property type="entry name" value="Pseudouridine synthase"/>
    <property type="match status" value="1"/>
</dbReference>
<dbReference type="InterPro" id="IPR050188">
    <property type="entry name" value="RluA_PseudoU_synthase"/>
</dbReference>
<evidence type="ECO:0000313" key="8">
    <source>
        <dbReference type="Proteomes" id="UP001155057"/>
    </source>
</evidence>
<dbReference type="PROSITE" id="PS01129">
    <property type="entry name" value="PSI_RLU"/>
    <property type="match status" value="1"/>
</dbReference>
<reference evidence="7" key="1">
    <citation type="submission" date="2022-08" db="EMBL/GenBank/DDBJ databases">
        <title>Genomic Encyclopedia of Type Strains, Phase V (KMG-V): Genome sequencing to study the core and pangenomes of soil and plant-associated prokaryotes.</title>
        <authorList>
            <person name="Whitman W."/>
        </authorList>
    </citation>
    <scope>NUCLEOTIDE SEQUENCE</scope>
    <source>
        <strain evidence="7">SP3049</strain>
    </source>
</reference>
<dbReference type="InterPro" id="IPR002942">
    <property type="entry name" value="S4_RNA-bd"/>
</dbReference>
<evidence type="ECO:0000256" key="3">
    <source>
        <dbReference type="PIRSR" id="PIRSR606225-1"/>
    </source>
</evidence>
<dbReference type="Gene3D" id="3.10.290.10">
    <property type="entry name" value="RNA-binding S4 domain"/>
    <property type="match status" value="1"/>
</dbReference>
<dbReference type="CDD" id="cd00165">
    <property type="entry name" value="S4"/>
    <property type="match status" value="1"/>
</dbReference>
<proteinExistence type="inferred from homology"/>
<comment type="caution">
    <text evidence="7">The sequence shown here is derived from an EMBL/GenBank/DDBJ whole genome shotgun (WGS) entry which is preliminary data.</text>
</comment>
<dbReference type="NCBIfam" id="TIGR00005">
    <property type="entry name" value="rluA_subfam"/>
    <property type="match status" value="1"/>
</dbReference>
<dbReference type="PANTHER" id="PTHR21600">
    <property type="entry name" value="MITOCHONDRIAL RNA PSEUDOURIDINE SYNTHASE"/>
    <property type="match status" value="1"/>
</dbReference>
<dbReference type="AlphaFoldDB" id="A0A9X2THE1"/>
<comment type="function">
    <text evidence="5">Responsible for synthesis of pseudouridine from uracil.</text>
</comment>
<name>A0A9X2THE1_9BACT</name>
<evidence type="ECO:0000256" key="2">
    <source>
        <dbReference type="ARBA" id="ARBA00023235"/>
    </source>
</evidence>
<dbReference type="RefSeq" id="WP_013061722.1">
    <property type="nucleotide sequence ID" value="NZ_CALTSI010000002.1"/>
</dbReference>
<dbReference type="GO" id="GO:0120159">
    <property type="term" value="F:rRNA pseudouridine synthase activity"/>
    <property type="evidence" value="ECO:0007669"/>
    <property type="project" value="UniProtKB-ARBA"/>
</dbReference>
<keyword evidence="2 5" id="KW-0413">Isomerase</keyword>
<sequence>MSNAAEIPDSFDPDRYDAEVRREENVVEVVVPETETGGPRIDKYLTRFYPEASRTKIQRAIKKGHLKVNGADVKKSYGVEPGDEIVFRLIRKPPMQAEPEAIPLDVVHEDDDLLVVNKPAGMVVHPAPGHRSGTLVHALLHHVDGGEVAADDERDEVSEDEVGLSLVNALPQSPDHPVVRPGIVHRLDKGTSGLLVVAKRGRAHQPLAEQFKAHTVDRRYRAIVWGHFAPSDGTIEGAIGRDPHHRQRMAVVPGDEGKWARTHYETVETYAHTSVVEFELETGRTHQIRVHARAQGHPLLGDPKYGGQRVRYGTQSGKRRAFYDQLFGTLPHPALHAYRIGFDHPIMEDRLRFEADPPPAWRRVLRELRQEEGAGTTDL</sequence>
<dbReference type="GO" id="GO:0003723">
    <property type="term" value="F:RNA binding"/>
    <property type="evidence" value="ECO:0007669"/>
    <property type="project" value="UniProtKB-KW"/>
</dbReference>
<evidence type="ECO:0000256" key="4">
    <source>
        <dbReference type="PROSITE-ProRule" id="PRU00182"/>
    </source>
</evidence>
<accession>A0A9X2THE1</accession>
<dbReference type="Pfam" id="PF00849">
    <property type="entry name" value="PseudoU_synth_2"/>
    <property type="match status" value="1"/>
</dbReference>
<dbReference type="PANTHER" id="PTHR21600:SF44">
    <property type="entry name" value="RIBOSOMAL LARGE SUBUNIT PSEUDOURIDINE SYNTHASE D"/>
    <property type="match status" value="1"/>
</dbReference>
<dbReference type="SUPFAM" id="SSF55120">
    <property type="entry name" value="Pseudouridine synthase"/>
    <property type="match status" value="1"/>
</dbReference>
<gene>
    <name evidence="7" type="ORF">GGP61_001745</name>
</gene>
<dbReference type="PROSITE" id="PS50889">
    <property type="entry name" value="S4"/>
    <property type="match status" value="1"/>
</dbReference>
<evidence type="ECO:0000256" key="1">
    <source>
        <dbReference type="ARBA" id="ARBA00010876"/>
    </source>
</evidence>
<dbReference type="InterPro" id="IPR006225">
    <property type="entry name" value="PsdUridine_synth_RluC/D"/>
</dbReference>
<dbReference type="SMART" id="SM00363">
    <property type="entry name" value="S4"/>
    <property type="match status" value="1"/>
</dbReference>
<organism evidence="7 8">
    <name type="scientific">Salinibacter ruber</name>
    <dbReference type="NCBI Taxonomy" id="146919"/>
    <lineage>
        <taxon>Bacteria</taxon>
        <taxon>Pseudomonadati</taxon>
        <taxon>Rhodothermota</taxon>
        <taxon>Rhodothermia</taxon>
        <taxon>Rhodothermales</taxon>
        <taxon>Salinibacteraceae</taxon>
        <taxon>Salinibacter</taxon>
    </lineage>
</organism>
<dbReference type="Pfam" id="PF01479">
    <property type="entry name" value="S4"/>
    <property type="match status" value="1"/>
</dbReference>
<dbReference type="EMBL" id="JANUAE010000005">
    <property type="protein sequence ID" value="MCS3710141.1"/>
    <property type="molecule type" value="Genomic_DNA"/>
</dbReference>
<dbReference type="GO" id="GO:0000455">
    <property type="term" value="P:enzyme-directed rRNA pseudouridine synthesis"/>
    <property type="evidence" value="ECO:0007669"/>
    <property type="project" value="TreeGrafter"/>
</dbReference>
<dbReference type="Proteomes" id="UP001155057">
    <property type="component" value="Unassembled WGS sequence"/>
</dbReference>
<dbReference type="InterPro" id="IPR006224">
    <property type="entry name" value="PsdUridine_synth_RluA-like_CS"/>
</dbReference>
<protein>
    <recommendedName>
        <fullName evidence="5">Pseudouridine synthase</fullName>
        <ecNumber evidence="5">5.4.99.-</ecNumber>
    </recommendedName>
</protein>
<dbReference type="InterPro" id="IPR006145">
    <property type="entry name" value="PsdUridine_synth_RsuA/RluA"/>
</dbReference>
<evidence type="ECO:0000259" key="6">
    <source>
        <dbReference type="SMART" id="SM00363"/>
    </source>
</evidence>
<comment type="catalytic activity">
    <reaction evidence="5">
        <text>a uridine in RNA = a pseudouridine in RNA</text>
        <dbReference type="Rhea" id="RHEA:48348"/>
        <dbReference type="Rhea" id="RHEA-COMP:12068"/>
        <dbReference type="Rhea" id="RHEA-COMP:12069"/>
        <dbReference type="ChEBI" id="CHEBI:65314"/>
        <dbReference type="ChEBI" id="CHEBI:65315"/>
    </reaction>
</comment>
<evidence type="ECO:0000313" key="7">
    <source>
        <dbReference type="EMBL" id="MCS3710141.1"/>
    </source>
</evidence>
<feature type="domain" description="RNA-binding S4" evidence="6">
    <location>
        <begin position="39"/>
        <end position="100"/>
    </location>
</feature>
<keyword evidence="4" id="KW-0694">RNA-binding</keyword>
<dbReference type="InterPro" id="IPR020103">
    <property type="entry name" value="PsdUridine_synth_cat_dom_sf"/>
</dbReference>
<dbReference type="SUPFAM" id="SSF55174">
    <property type="entry name" value="Alpha-L RNA-binding motif"/>
    <property type="match status" value="1"/>
</dbReference>